<dbReference type="AlphaFoldDB" id="A0A8H6W882"/>
<evidence type="ECO:0000313" key="2">
    <source>
        <dbReference type="Proteomes" id="UP000636479"/>
    </source>
</evidence>
<dbReference type="GeneID" id="59343859"/>
<name>A0A8H6W882_9AGAR</name>
<organism evidence="1 2">
    <name type="scientific">Mycena indigotica</name>
    <dbReference type="NCBI Taxonomy" id="2126181"/>
    <lineage>
        <taxon>Eukaryota</taxon>
        <taxon>Fungi</taxon>
        <taxon>Dikarya</taxon>
        <taxon>Basidiomycota</taxon>
        <taxon>Agaricomycotina</taxon>
        <taxon>Agaricomycetes</taxon>
        <taxon>Agaricomycetidae</taxon>
        <taxon>Agaricales</taxon>
        <taxon>Marasmiineae</taxon>
        <taxon>Mycenaceae</taxon>
        <taxon>Mycena</taxon>
    </lineage>
</organism>
<reference evidence="1" key="1">
    <citation type="submission" date="2020-05" db="EMBL/GenBank/DDBJ databases">
        <title>Mycena genomes resolve the evolution of fungal bioluminescence.</title>
        <authorList>
            <person name="Tsai I.J."/>
        </authorList>
    </citation>
    <scope>NUCLEOTIDE SEQUENCE</scope>
    <source>
        <strain evidence="1">171206Taipei</strain>
    </source>
</reference>
<proteinExistence type="predicted"/>
<dbReference type="RefSeq" id="XP_037221635.1">
    <property type="nucleotide sequence ID" value="XM_037361343.1"/>
</dbReference>
<dbReference type="Proteomes" id="UP000636479">
    <property type="component" value="Unassembled WGS sequence"/>
</dbReference>
<evidence type="ECO:0000313" key="1">
    <source>
        <dbReference type="EMBL" id="KAF7306616.1"/>
    </source>
</evidence>
<comment type="caution">
    <text evidence="1">The sequence shown here is derived from an EMBL/GenBank/DDBJ whole genome shotgun (WGS) entry which is preliminary data.</text>
</comment>
<protein>
    <submittedName>
        <fullName evidence="1">Uncharacterized protein</fullName>
    </submittedName>
</protein>
<dbReference type="EMBL" id="JACAZF010000004">
    <property type="protein sequence ID" value="KAF7306616.1"/>
    <property type="molecule type" value="Genomic_DNA"/>
</dbReference>
<sequence length="137" mass="15682">MSQIKGFDSWIDKLKIDPSRIRSLQSSAHHVAHEHNDGLQVGWSWLFAAFAVASQAAGVRAVDQRRRPHLGLQRRKLLTRMNSSEWVSFAATYLFQHRLLTVDGCQWEGPVVLHLFNHMIIPADPATYLLAYYRTTV</sequence>
<gene>
    <name evidence="1" type="ORF">MIND_00453000</name>
</gene>
<accession>A0A8H6W882</accession>
<keyword evidence="2" id="KW-1185">Reference proteome</keyword>